<protein>
    <recommendedName>
        <fullName evidence="3">Secreted protein</fullName>
    </recommendedName>
</protein>
<reference evidence="1 2" key="1">
    <citation type="submission" date="2021-03" db="EMBL/GenBank/DDBJ databases">
        <title>Sequencing the genomes of 1000 actinobacteria strains.</title>
        <authorList>
            <person name="Klenk H.-P."/>
        </authorList>
    </citation>
    <scope>NUCLEOTIDE SEQUENCE [LARGE SCALE GENOMIC DNA]</scope>
    <source>
        <strain evidence="1 2">DSM 46670</strain>
    </source>
</reference>
<proteinExistence type="predicted"/>
<dbReference type="EMBL" id="JAGINW010000001">
    <property type="protein sequence ID" value="MBP2328756.1"/>
    <property type="molecule type" value="Genomic_DNA"/>
</dbReference>
<sequence length="126" mass="13538">MTRSQWAFIFGAWGVLVRMFMSSAWKTASEAAEYFVSRSRSRKRNVPVSVPRSVARLRACCVVPVLGRVFGDAGDVQPSCAVFEEDRGVEACVDVEEVCRDDAAGLAGEELFPGGAGSVWGGIDAC</sequence>
<evidence type="ECO:0008006" key="3">
    <source>
        <dbReference type="Google" id="ProtNLM"/>
    </source>
</evidence>
<name>A0ABS4TWG7_9PSEU</name>
<dbReference type="Proteomes" id="UP001519332">
    <property type="component" value="Unassembled WGS sequence"/>
</dbReference>
<keyword evidence="2" id="KW-1185">Reference proteome</keyword>
<gene>
    <name evidence="1" type="ORF">JOF56_009141</name>
</gene>
<comment type="caution">
    <text evidence="1">The sequence shown here is derived from an EMBL/GenBank/DDBJ whole genome shotgun (WGS) entry which is preliminary data.</text>
</comment>
<organism evidence="1 2">
    <name type="scientific">Kibdelosporangium banguiense</name>
    <dbReference type="NCBI Taxonomy" id="1365924"/>
    <lineage>
        <taxon>Bacteria</taxon>
        <taxon>Bacillati</taxon>
        <taxon>Actinomycetota</taxon>
        <taxon>Actinomycetes</taxon>
        <taxon>Pseudonocardiales</taxon>
        <taxon>Pseudonocardiaceae</taxon>
        <taxon>Kibdelosporangium</taxon>
    </lineage>
</organism>
<evidence type="ECO:0000313" key="1">
    <source>
        <dbReference type="EMBL" id="MBP2328756.1"/>
    </source>
</evidence>
<accession>A0ABS4TWG7</accession>
<evidence type="ECO:0000313" key="2">
    <source>
        <dbReference type="Proteomes" id="UP001519332"/>
    </source>
</evidence>